<dbReference type="GO" id="GO:0005615">
    <property type="term" value="C:extracellular space"/>
    <property type="evidence" value="ECO:0007669"/>
    <property type="project" value="TreeGrafter"/>
</dbReference>
<comment type="caution">
    <text evidence="3">The sequence shown here is derived from an EMBL/GenBank/DDBJ whole genome shotgun (WGS) entry which is preliminary data.</text>
</comment>
<evidence type="ECO:0000256" key="1">
    <source>
        <dbReference type="SAM" id="SignalP"/>
    </source>
</evidence>
<feature type="chain" id="PRO_5019174170" evidence="1">
    <location>
        <begin position="20"/>
        <end position="363"/>
    </location>
</feature>
<feature type="domain" description="FAS1" evidence="2">
    <location>
        <begin position="177"/>
        <end position="311"/>
    </location>
</feature>
<dbReference type="InterPro" id="IPR000782">
    <property type="entry name" value="FAS1_domain"/>
</dbReference>
<protein>
    <submittedName>
        <fullName evidence="3">FAS1 domain-containing protein</fullName>
    </submittedName>
</protein>
<dbReference type="SMART" id="SM00554">
    <property type="entry name" value="FAS1"/>
    <property type="match status" value="2"/>
</dbReference>
<sequence length="363" mass="38393">MQFKTAFAILASMAASVIAQTNTNTSTIIDLLRTQTGQTDQFATLLSGSPQYQNLITKLSGNGSDANYTVFVPNNAAITKLGAVGQNVDLTNIILYHILNGSHPASSFSSGINIVSTLLNNGSYDFYSNNIALPLVVSKNDTGLQIPYSTNETANVTQADLKAMNGIVHIIDSVLSYPISPSNTIKNLGLNQLYMALNSTNSTGNIDTKKGVTIFAPNDKAFGQFSLANLNASQIQNVIGYHVVDGVYFSPNLTAFTSPMNLTTQQGKNITVKNLNGGIEITDVSGNETAKIVRSDILTNNGVIHIIDVVLIPSENSTIPNNTSTNFTNTNGKGSAANSLHGAEFSFAAFLITVAAAVITIAF</sequence>
<evidence type="ECO:0000313" key="4">
    <source>
        <dbReference type="Proteomes" id="UP000274822"/>
    </source>
</evidence>
<dbReference type="Pfam" id="PF02469">
    <property type="entry name" value="Fasciclin"/>
    <property type="match status" value="2"/>
</dbReference>
<dbReference type="SUPFAM" id="SSF82153">
    <property type="entry name" value="FAS1 domain"/>
    <property type="match status" value="2"/>
</dbReference>
<dbReference type="InterPro" id="IPR036378">
    <property type="entry name" value="FAS1_dom_sf"/>
</dbReference>
<dbReference type="PANTHER" id="PTHR10900">
    <property type="entry name" value="PERIOSTIN-RELATED"/>
    <property type="match status" value="1"/>
</dbReference>
<keyword evidence="1" id="KW-0732">Signal</keyword>
<gene>
    <name evidence="3" type="ORF">BC938DRAFT_481384</name>
</gene>
<proteinExistence type="predicted"/>
<dbReference type="InterPro" id="IPR050904">
    <property type="entry name" value="Adhesion/Biosynth-related"/>
</dbReference>
<dbReference type="GO" id="GO:0000329">
    <property type="term" value="C:fungal-type vacuole membrane"/>
    <property type="evidence" value="ECO:0007669"/>
    <property type="project" value="TreeGrafter"/>
</dbReference>
<feature type="signal peptide" evidence="1">
    <location>
        <begin position="1"/>
        <end position="19"/>
    </location>
</feature>
<dbReference type="Gene3D" id="2.30.180.10">
    <property type="entry name" value="FAS1 domain"/>
    <property type="match status" value="2"/>
</dbReference>
<dbReference type="PROSITE" id="PS50213">
    <property type="entry name" value="FAS1"/>
    <property type="match status" value="2"/>
</dbReference>
<evidence type="ECO:0000259" key="2">
    <source>
        <dbReference type="PROSITE" id="PS50213"/>
    </source>
</evidence>
<dbReference type="AlphaFoldDB" id="A0A433QGB0"/>
<dbReference type="GO" id="GO:0016236">
    <property type="term" value="P:macroautophagy"/>
    <property type="evidence" value="ECO:0007669"/>
    <property type="project" value="TreeGrafter"/>
</dbReference>
<dbReference type="Proteomes" id="UP000274822">
    <property type="component" value="Unassembled WGS sequence"/>
</dbReference>
<organism evidence="3 4">
    <name type="scientific">Jimgerdemannia flammicorona</name>
    <dbReference type="NCBI Taxonomy" id="994334"/>
    <lineage>
        <taxon>Eukaryota</taxon>
        <taxon>Fungi</taxon>
        <taxon>Fungi incertae sedis</taxon>
        <taxon>Mucoromycota</taxon>
        <taxon>Mucoromycotina</taxon>
        <taxon>Endogonomycetes</taxon>
        <taxon>Endogonales</taxon>
        <taxon>Endogonaceae</taxon>
        <taxon>Jimgerdemannia</taxon>
    </lineage>
</organism>
<evidence type="ECO:0000313" key="3">
    <source>
        <dbReference type="EMBL" id="RUS28842.1"/>
    </source>
</evidence>
<feature type="domain" description="FAS1" evidence="2">
    <location>
        <begin position="26"/>
        <end position="175"/>
    </location>
</feature>
<dbReference type="PANTHER" id="PTHR10900:SF77">
    <property type="entry name" value="FI19380P1"/>
    <property type="match status" value="1"/>
</dbReference>
<keyword evidence="4" id="KW-1185">Reference proteome</keyword>
<accession>A0A433QGB0</accession>
<name>A0A433QGB0_9FUNG</name>
<reference evidence="3 4" key="1">
    <citation type="journal article" date="2018" name="New Phytol.">
        <title>Phylogenomics of Endogonaceae and evolution of mycorrhizas within Mucoromycota.</title>
        <authorList>
            <person name="Chang Y."/>
            <person name="Desiro A."/>
            <person name="Na H."/>
            <person name="Sandor L."/>
            <person name="Lipzen A."/>
            <person name="Clum A."/>
            <person name="Barry K."/>
            <person name="Grigoriev I.V."/>
            <person name="Martin F.M."/>
            <person name="Stajich J.E."/>
            <person name="Smith M.E."/>
            <person name="Bonito G."/>
            <person name="Spatafora J.W."/>
        </authorList>
    </citation>
    <scope>NUCLEOTIDE SEQUENCE [LARGE SCALE GENOMIC DNA]</scope>
    <source>
        <strain evidence="3 4">AD002</strain>
    </source>
</reference>
<dbReference type="EMBL" id="RBNJ01006047">
    <property type="protein sequence ID" value="RUS28842.1"/>
    <property type="molecule type" value="Genomic_DNA"/>
</dbReference>